<evidence type="ECO:0000256" key="3">
    <source>
        <dbReference type="ARBA" id="ARBA00022691"/>
    </source>
</evidence>
<evidence type="ECO:0000256" key="4">
    <source>
        <dbReference type="PROSITE-ProRule" id="PRU00489"/>
    </source>
</evidence>
<dbReference type="PROSITE" id="PS51143">
    <property type="entry name" value="MT_A70"/>
    <property type="match status" value="1"/>
</dbReference>
<keyword evidence="2" id="KW-0808">Transferase</keyword>
<protein>
    <submittedName>
        <fullName evidence="5">DNA methyltransferase</fullName>
    </submittedName>
</protein>
<dbReference type="GO" id="GO:0032259">
    <property type="term" value="P:methylation"/>
    <property type="evidence" value="ECO:0007669"/>
    <property type="project" value="UniProtKB-KW"/>
</dbReference>
<reference evidence="5 6" key="1">
    <citation type="submission" date="2021-06" db="EMBL/GenBank/DDBJ databases">
        <authorList>
            <person name="Sun Q."/>
            <person name="Li D."/>
        </authorList>
    </citation>
    <scope>NUCLEOTIDE SEQUENCE [LARGE SCALE GENOMIC DNA]</scope>
    <source>
        <strain evidence="5 6">MSJ-11</strain>
    </source>
</reference>
<evidence type="ECO:0000256" key="2">
    <source>
        <dbReference type="ARBA" id="ARBA00022679"/>
    </source>
</evidence>
<comment type="similarity">
    <text evidence="4">Belongs to the MT-A70-like family.</text>
</comment>
<gene>
    <name evidence="5" type="ORF">KQI86_19135</name>
</gene>
<evidence type="ECO:0000256" key="1">
    <source>
        <dbReference type="ARBA" id="ARBA00022603"/>
    </source>
</evidence>
<dbReference type="Pfam" id="PF05063">
    <property type="entry name" value="MT-A70"/>
    <property type="match status" value="1"/>
</dbReference>
<keyword evidence="3" id="KW-0949">S-adenosyl-L-methionine</keyword>
<dbReference type="EMBL" id="JAHLQF010000006">
    <property type="protein sequence ID" value="MBU5486418.1"/>
    <property type="molecule type" value="Genomic_DNA"/>
</dbReference>
<keyword evidence="6" id="KW-1185">Reference proteome</keyword>
<dbReference type="PANTHER" id="PTHR12829">
    <property type="entry name" value="N6-ADENOSINE-METHYLTRANSFERASE"/>
    <property type="match status" value="1"/>
</dbReference>
<name>A0ABS6EMZ8_9CLOT</name>
<keyword evidence="1 5" id="KW-0489">Methyltransferase</keyword>
<accession>A0ABS6EMZ8</accession>
<evidence type="ECO:0000313" key="6">
    <source>
        <dbReference type="Proteomes" id="UP000726170"/>
    </source>
</evidence>
<sequence length="175" mass="20362">MALGKGAKRSSAEDYYNVMNIEDICNLPVNSIADTDCILFMWATFPKIFEAERVIKAWGFEYKTCAFVWVKKNKVFSEERNIKRGGIDDFMGQGRWTRQNAEVCLLATKGKPKRLSAKVRQIIYSEIREHSRKPDRVRNDIIELVGELPRIELFARQQVQGWDCWGNEIKLQEVN</sequence>
<dbReference type="PANTHER" id="PTHR12829:SF7">
    <property type="entry name" value="N6-ADENOSINE-METHYLTRANSFERASE CATALYTIC SUBUNIT"/>
    <property type="match status" value="1"/>
</dbReference>
<evidence type="ECO:0000313" key="5">
    <source>
        <dbReference type="EMBL" id="MBU5486418.1"/>
    </source>
</evidence>
<organism evidence="5 6">
    <name type="scientific">Clostridium mobile</name>
    <dbReference type="NCBI Taxonomy" id="2841512"/>
    <lineage>
        <taxon>Bacteria</taxon>
        <taxon>Bacillati</taxon>
        <taxon>Bacillota</taxon>
        <taxon>Clostridia</taxon>
        <taxon>Eubacteriales</taxon>
        <taxon>Clostridiaceae</taxon>
        <taxon>Clostridium</taxon>
    </lineage>
</organism>
<proteinExistence type="inferred from homology"/>
<dbReference type="InterPro" id="IPR007757">
    <property type="entry name" value="MT-A70-like"/>
</dbReference>
<dbReference type="GO" id="GO:0008168">
    <property type="term" value="F:methyltransferase activity"/>
    <property type="evidence" value="ECO:0007669"/>
    <property type="project" value="UniProtKB-KW"/>
</dbReference>
<comment type="caution">
    <text evidence="5">The sequence shown here is derived from an EMBL/GenBank/DDBJ whole genome shotgun (WGS) entry which is preliminary data.</text>
</comment>
<dbReference type="Proteomes" id="UP000726170">
    <property type="component" value="Unassembled WGS sequence"/>
</dbReference>